<gene>
    <name evidence="1" type="ORF">OCBIM_22038551mg</name>
</gene>
<accession>A0A0L8G7J1</accession>
<sequence length="60" mass="7043">MHILSVLGYLQDLFLKNIFSRFLLRIAFRQFSMLLFDEFASKDFHFINSTGKQTTLVAIV</sequence>
<organism evidence="1">
    <name type="scientific">Octopus bimaculoides</name>
    <name type="common">California two-spotted octopus</name>
    <dbReference type="NCBI Taxonomy" id="37653"/>
    <lineage>
        <taxon>Eukaryota</taxon>
        <taxon>Metazoa</taxon>
        <taxon>Spiralia</taxon>
        <taxon>Lophotrochozoa</taxon>
        <taxon>Mollusca</taxon>
        <taxon>Cephalopoda</taxon>
        <taxon>Coleoidea</taxon>
        <taxon>Octopodiformes</taxon>
        <taxon>Octopoda</taxon>
        <taxon>Incirrata</taxon>
        <taxon>Octopodidae</taxon>
        <taxon>Octopus</taxon>
    </lineage>
</organism>
<protein>
    <submittedName>
        <fullName evidence="1">Uncharacterized protein</fullName>
    </submittedName>
</protein>
<evidence type="ECO:0000313" key="1">
    <source>
        <dbReference type="EMBL" id="KOF72987.1"/>
    </source>
</evidence>
<dbReference type="EMBL" id="KQ423398">
    <property type="protein sequence ID" value="KOF72987.1"/>
    <property type="molecule type" value="Genomic_DNA"/>
</dbReference>
<name>A0A0L8G7J1_OCTBM</name>
<proteinExistence type="predicted"/>
<dbReference type="AlphaFoldDB" id="A0A0L8G7J1"/>
<reference evidence="1" key="1">
    <citation type="submission" date="2015-07" db="EMBL/GenBank/DDBJ databases">
        <title>MeaNS - Measles Nucleotide Surveillance Program.</title>
        <authorList>
            <person name="Tran T."/>
            <person name="Druce J."/>
        </authorList>
    </citation>
    <scope>NUCLEOTIDE SEQUENCE</scope>
    <source>
        <strain evidence="1">UCB-OBI-ISO-001</strain>
        <tissue evidence="1">Gonad</tissue>
    </source>
</reference>